<dbReference type="RefSeq" id="WP_307691020.1">
    <property type="nucleotide sequence ID" value="NZ_JAUSRO010000011.1"/>
</dbReference>
<dbReference type="Pfam" id="PF04187">
    <property type="entry name" value="Cofac_haem_bdg"/>
    <property type="match status" value="1"/>
</dbReference>
<evidence type="ECO:0000313" key="2">
    <source>
        <dbReference type="EMBL" id="MDP9901246.1"/>
    </source>
</evidence>
<accession>A0ABT9SBU4</accession>
<dbReference type="InterPro" id="IPR007314">
    <property type="entry name" value="Cofac_haem-bd_dom"/>
</dbReference>
<evidence type="ECO:0000259" key="1">
    <source>
        <dbReference type="Pfam" id="PF04187"/>
    </source>
</evidence>
<reference evidence="2 3" key="1">
    <citation type="submission" date="2023-07" db="EMBL/GenBank/DDBJ databases">
        <title>Sorghum-associated microbial communities from plants grown in Nebraska, USA.</title>
        <authorList>
            <person name="Schachtman D."/>
        </authorList>
    </citation>
    <scope>NUCLEOTIDE SEQUENCE [LARGE SCALE GENOMIC DNA]</scope>
    <source>
        <strain evidence="2 3">DS1607</strain>
    </source>
</reference>
<protein>
    <submittedName>
        <fullName evidence="2">Iron-regulated protein</fullName>
    </submittedName>
</protein>
<name>A0ABT9SBU4_9BURK</name>
<dbReference type="Gene3D" id="1.10.8.760">
    <property type="entry name" value="Haem-binding uptake, Tiki superfamily, ChaN, domain 2"/>
    <property type="match status" value="1"/>
</dbReference>
<proteinExistence type="predicted"/>
<dbReference type="Gene3D" id="3.40.50.11550">
    <property type="match status" value="1"/>
</dbReference>
<evidence type="ECO:0000313" key="3">
    <source>
        <dbReference type="Proteomes" id="UP001226867"/>
    </source>
</evidence>
<dbReference type="EMBL" id="JAUSRO010000011">
    <property type="protein sequence ID" value="MDP9901246.1"/>
    <property type="molecule type" value="Genomic_DNA"/>
</dbReference>
<keyword evidence="3" id="KW-1185">Reference proteome</keyword>
<sequence length="291" mass="30780">MLSWSCWPSSASRPTTRPPHGWRANLLAALLAAATLTACGTAGRAPVPPDTAFARRVAVLLPVDLLLLGEQHDAAEHHVIEFETVDALAARGRLGALIIEMADAGTTTAALPAAATEDEVRAALAWNEQAWPWRNYGAAVMAAVQAHVPVVGGNLPRIRMREAMADTSIDARLDDTARAAQQAAVREGHCGLLPEAQVTPMTRVQIARDRTMAQMLVQAHVPGKTVLLIAGAAHVERTLGVPRHLPAGLTVKSVLLKAGESGPGAAGFDAVWQTPELPARDYCAELRPKTS</sequence>
<comment type="caution">
    <text evidence="2">The sequence shown here is derived from an EMBL/GenBank/DDBJ whole genome shotgun (WGS) entry which is preliminary data.</text>
</comment>
<dbReference type="CDD" id="cd14727">
    <property type="entry name" value="ChanN-like"/>
    <property type="match status" value="1"/>
</dbReference>
<dbReference type="Proteomes" id="UP001226867">
    <property type="component" value="Unassembled WGS sequence"/>
</dbReference>
<gene>
    <name evidence="2" type="ORF">J2W36_003512</name>
</gene>
<dbReference type="SUPFAM" id="SSF159501">
    <property type="entry name" value="EreA/ChaN-like"/>
    <property type="match status" value="1"/>
</dbReference>
<feature type="domain" description="Haem-binding uptake Tiki superfamily ChaN" evidence="1">
    <location>
        <begin position="62"/>
        <end position="245"/>
    </location>
</feature>
<organism evidence="2 3">
    <name type="scientific">Variovorax ginsengisoli</name>
    <dbReference type="NCBI Taxonomy" id="363844"/>
    <lineage>
        <taxon>Bacteria</taxon>
        <taxon>Pseudomonadati</taxon>
        <taxon>Pseudomonadota</taxon>
        <taxon>Betaproteobacteria</taxon>
        <taxon>Burkholderiales</taxon>
        <taxon>Comamonadaceae</taxon>
        <taxon>Variovorax</taxon>
    </lineage>
</organism>